<evidence type="ECO:0000256" key="1">
    <source>
        <dbReference type="SAM" id="SignalP"/>
    </source>
</evidence>
<keyword evidence="1" id="KW-0732">Signal</keyword>
<accession>A0A9X3EWP1</accession>
<dbReference type="EMBL" id="JAPNKE010000002">
    <property type="protein sequence ID" value="MCY1011738.1"/>
    <property type="molecule type" value="Genomic_DNA"/>
</dbReference>
<proteinExistence type="predicted"/>
<protein>
    <submittedName>
        <fullName evidence="4">DUF4785 family protein</fullName>
    </submittedName>
</protein>
<feature type="domain" description="DUF4785" evidence="3">
    <location>
        <begin position="303"/>
        <end position="408"/>
    </location>
</feature>
<dbReference type="InterPro" id="IPR031979">
    <property type="entry name" value="DUF4785_N"/>
</dbReference>
<name>A0A9X3EWP1_9BACT</name>
<feature type="signal peptide" evidence="1">
    <location>
        <begin position="1"/>
        <end position="22"/>
    </location>
</feature>
<dbReference type="RefSeq" id="WP_267775039.1">
    <property type="nucleotide sequence ID" value="NZ_JAPNKE010000002.1"/>
</dbReference>
<organism evidence="4 5">
    <name type="scientific">Nannocystis pusilla</name>
    <dbReference type="NCBI Taxonomy" id="889268"/>
    <lineage>
        <taxon>Bacteria</taxon>
        <taxon>Pseudomonadati</taxon>
        <taxon>Myxococcota</taxon>
        <taxon>Polyangia</taxon>
        <taxon>Nannocystales</taxon>
        <taxon>Nannocystaceae</taxon>
        <taxon>Nannocystis</taxon>
    </lineage>
</organism>
<comment type="caution">
    <text evidence="4">The sequence shown here is derived from an EMBL/GenBank/DDBJ whole genome shotgun (WGS) entry which is preliminary data.</text>
</comment>
<dbReference type="Gene3D" id="2.60.120.1370">
    <property type="match status" value="1"/>
</dbReference>
<evidence type="ECO:0000259" key="2">
    <source>
        <dbReference type="Pfam" id="PF16024"/>
    </source>
</evidence>
<feature type="chain" id="PRO_5040817659" evidence="1">
    <location>
        <begin position="23"/>
        <end position="456"/>
    </location>
</feature>
<evidence type="ECO:0000313" key="4">
    <source>
        <dbReference type="EMBL" id="MCY1011738.1"/>
    </source>
</evidence>
<feature type="domain" description="DUF4785" evidence="2">
    <location>
        <begin position="53"/>
        <end position="192"/>
    </location>
</feature>
<keyword evidence="5" id="KW-1185">Reference proteome</keyword>
<reference evidence="4" key="1">
    <citation type="submission" date="2022-11" db="EMBL/GenBank/DDBJ databases">
        <title>Minimal conservation of predation-associated metabolite biosynthetic gene clusters underscores biosynthetic potential of Myxococcota including descriptions for ten novel species: Archangium lansinium sp. nov., Myxococcus landrumus sp. nov., Nannocystis bai.</title>
        <authorList>
            <person name="Ahearne A."/>
            <person name="Stevens C."/>
            <person name="Phillips K."/>
        </authorList>
    </citation>
    <scope>NUCLEOTIDE SEQUENCE</scope>
    <source>
        <strain evidence="4">Na p29</strain>
    </source>
</reference>
<dbReference type="AlphaFoldDB" id="A0A9X3EWP1"/>
<evidence type="ECO:0000313" key="5">
    <source>
        <dbReference type="Proteomes" id="UP001150924"/>
    </source>
</evidence>
<sequence length="456" mass="47885">MLTRLRLLSLGAVLLAAPTVAAAPAAPGARLSAPVAGDIAADKLATDVPAVSASIDRAPVAMSWPIEQSADDLQDRPAAHRAESRAWWRRLDVAALAAGVPLPISEPGALLKLSPQDGAAIAVDALELVDPQGRVYSGIDALRPLTDPSHLRSAGASFAPGTAMFTLRPDLGAGAFVLRARVRAPLLVHVLERDADAYLSLEPDTDLALVGGRLQVRAHLRDGEAVLKARSIRGELIAPDGETTRFDLTRAPDGSYRADVPAPRRAAAPGVLHTLQIHAEGVTARGVPVRRTATNAVSIAAPTARYTGGVTVEDVADGRLRIRLQVEVGAASRFAVSGVLHGTNRSGKLQPIGVGQAARWLEAGPGELVLEFDEATLKAAGLRGPYELRDLRLVDQGRLATVHRQARAGAPVRATLTCPSGHPTCSARVVRRSLRRPEPRAFGCLGELRPSGRSVS</sequence>
<evidence type="ECO:0000259" key="3">
    <source>
        <dbReference type="Pfam" id="PF20943"/>
    </source>
</evidence>
<gene>
    <name evidence="4" type="ORF">OV079_40540</name>
</gene>
<dbReference type="InterPro" id="IPR048295">
    <property type="entry name" value="DUF4785_C"/>
</dbReference>
<dbReference type="Pfam" id="PF20943">
    <property type="entry name" value="DUF4785_3rd"/>
    <property type="match status" value="1"/>
</dbReference>
<dbReference type="Pfam" id="PF16024">
    <property type="entry name" value="DUF4785_1st"/>
    <property type="match status" value="1"/>
</dbReference>
<dbReference type="Proteomes" id="UP001150924">
    <property type="component" value="Unassembled WGS sequence"/>
</dbReference>
<dbReference type="Gene3D" id="2.60.40.3870">
    <property type="entry name" value="Uncharacterised protein PF16024, DUF4785"/>
    <property type="match status" value="1"/>
</dbReference>